<accession>A0A0R2C4J6</accession>
<evidence type="ECO:0000256" key="3">
    <source>
        <dbReference type="ARBA" id="ARBA00022741"/>
    </source>
</evidence>
<dbReference type="Proteomes" id="UP000051789">
    <property type="component" value="Unassembled WGS sequence"/>
</dbReference>
<dbReference type="EMBL" id="AYZK01000008">
    <property type="protein sequence ID" value="KRM86536.1"/>
    <property type="molecule type" value="Genomic_DNA"/>
</dbReference>
<dbReference type="GO" id="GO:0005524">
    <property type="term" value="F:ATP binding"/>
    <property type="evidence" value="ECO:0007669"/>
    <property type="project" value="UniProtKB-KW"/>
</dbReference>
<organism evidence="6 7">
    <name type="scientific">Lacticaseibacillus thailandensis DSM 22698 = JCM 13996</name>
    <dbReference type="NCBI Taxonomy" id="1423810"/>
    <lineage>
        <taxon>Bacteria</taxon>
        <taxon>Bacillati</taxon>
        <taxon>Bacillota</taxon>
        <taxon>Bacilli</taxon>
        <taxon>Lactobacillales</taxon>
        <taxon>Lactobacillaceae</taxon>
        <taxon>Lacticaseibacillus</taxon>
    </lineage>
</organism>
<name>A0A0R2C4J6_9LACO</name>
<keyword evidence="3" id="KW-0547">Nucleotide-binding</keyword>
<dbReference type="Gene3D" id="3.40.50.300">
    <property type="entry name" value="P-loop containing nucleotide triphosphate hydrolases"/>
    <property type="match status" value="1"/>
</dbReference>
<evidence type="ECO:0000259" key="5">
    <source>
        <dbReference type="PROSITE" id="PS50893"/>
    </source>
</evidence>
<evidence type="ECO:0000256" key="1">
    <source>
        <dbReference type="ARBA" id="ARBA00005417"/>
    </source>
</evidence>
<dbReference type="Pfam" id="PF00005">
    <property type="entry name" value="ABC_tran"/>
    <property type="match status" value="1"/>
</dbReference>
<keyword evidence="7" id="KW-1185">Reference proteome</keyword>
<dbReference type="PROSITE" id="PS50893">
    <property type="entry name" value="ABC_TRANSPORTER_2"/>
    <property type="match status" value="1"/>
</dbReference>
<gene>
    <name evidence="6" type="ORF">FD19_GL001849</name>
</gene>
<dbReference type="STRING" id="1423810.FD19_GL001849"/>
<dbReference type="SMART" id="SM00382">
    <property type="entry name" value="AAA"/>
    <property type="match status" value="1"/>
</dbReference>
<dbReference type="InterPro" id="IPR003593">
    <property type="entry name" value="AAA+_ATPase"/>
</dbReference>
<protein>
    <submittedName>
        <fullName evidence="6">ABC superfamily ATP binding cassette transporter, ABC protein</fullName>
    </submittedName>
</protein>
<evidence type="ECO:0000313" key="7">
    <source>
        <dbReference type="Proteomes" id="UP000051789"/>
    </source>
</evidence>
<dbReference type="PANTHER" id="PTHR43335">
    <property type="entry name" value="ABC TRANSPORTER, ATP-BINDING PROTEIN"/>
    <property type="match status" value="1"/>
</dbReference>
<dbReference type="InterPro" id="IPR003439">
    <property type="entry name" value="ABC_transporter-like_ATP-bd"/>
</dbReference>
<evidence type="ECO:0000256" key="4">
    <source>
        <dbReference type="ARBA" id="ARBA00022840"/>
    </source>
</evidence>
<dbReference type="InterPro" id="IPR027417">
    <property type="entry name" value="P-loop_NTPase"/>
</dbReference>
<dbReference type="PROSITE" id="PS00211">
    <property type="entry name" value="ABC_TRANSPORTER_1"/>
    <property type="match status" value="1"/>
</dbReference>
<dbReference type="RefSeq" id="WP_054750829.1">
    <property type="nucleotide sequence ID" value="NZ_AYZK01000008.1"/>
</dbReference>
<dbReference type="GO" id="GO:0016887">
    <property type="term" value="F:ATP hydrolysis activity"/>
    <property type="evidence" value="ECO:0007669"/>
    <property type="project" value="InterPro"/>
</dbReference>
<dbReference type="PATRIC" id="fig|1423810.4.peg.1896"/>
<feature type="domain" description="ABC transporter" evidence="5">
    <location>
        <begin position="5"/>
        <end position="230"/>
    </location>
</feature>
<dbReference type="InterPro" id="IPR017871">
    <property type="entry name" value="ABC_transporter-like_CS"/>
</dbReference>
<reference evidence="6 7" key="1">
    <citation type="journal article" date="2015" name="Genome Announc.">
        <title>Expanding the biotechnology potential of lactobacilli through comparative genomics of 213 strains and associated genera.</title>
        <authorList>
            <person name="Sun Z."/>
            <person name="Harris H.M."/>
            <person name="McCann A."/>
            <person name="Guo C."/>
            <person name="Argimon S."/>
            <person name="Zhang W."/>
            <person name="Yang X."/>
            <person name="Jeffery I.B."/>
            <person name="Cooney J.C."/>
            <person name="Kagawa T.F."/>
            <person name="Liu W."/>
            <person name="Song Y."/>
            <person name="Salvetti E."/>
            <person name="Wrobel A."/>
            <person name="Rasinkangas P."/>
            <person name="Parkhill J."/>
            <person name="Rea M.C."/>
            <person name="O'Sullivan O."/>
            <person name="Ritari J."/>
            <person name="Douillard F.P."/>
            <person name="Paul Ross R."/>
            <person name="Yang R."/>
            <person name="Briner A.E."/>
            <person name="Felis G.E."/>
            <person name="de Vos W.M."/>
            <person name="Barrangou R."/>
            <person name="Klaenhammer T.R."/>
            <person name="Caufield P.W."/>
            <person name="Cui Y."/>
            <person name="Zhang H."/>
            <person name="O'Toole P.W."/>
        </authorList>
    </citation>
    <scope>NUCLEOTIDE SEQUENCE [LARGE SCALE GENOMIC DNA]</scope>
    <source>
        <strain evidence="6 7">DSM 22698</strain>
    </source>
</reference>
<proteinExistence type="inferred from homology"/>
<evidence type="ECO:0000313" key="6">
    <source>
        <dbReference type="EMBL" id="KRM86536.1"/>
    </source>
</evidence>
<comment type="caution">
    <text evidence="6">The sequence shown here is derived from an EMBL/GenBank/DDBJ whole genome shotgun (WGS) entry which is preliminary data.</text>
</comment>
<evidence type="ECO:0000256" key="2">
    <source>
        <dbReference type="ARBA" id="ARBA00022448"/>
    </source>
</evidence>
<dbReference type="AlphaFoldDB" id="A0A0R2C4J6"/>
<keyword evidence="2" id="KW-0813">Transport</keyword>
<dbReference type="PANTHER" id="PTHR43335:SF4">
    <property type="entry name" value="ABC TRANSPORTER, ATP-BINDING PROTEIN"/>
    <property type="match status" value="1"/>
</dbReference>
<sequence>MAAILTVDGIHKSFGSHQVLRKVSFTVEPGHVVGLVGPNGAGKSTIMKIVLGLIPYDRGSVTIDGVPVSITSHRTLGRVGALIEYPGIYPFLTGRQHLQLFAQGANKKQRIQAVVHDLGMEKFINNKAKRYSLGMKQKLGIAQAFLNEPALVILDEPMNGLDPEAVKQLRDLIRAKADAGVSFLISSHILSELEKVADDVLMLNKGLIVEQTTMHAMVNQGAEVYLVRTADDQATKQALGNASIPIMESPQGILINHEDLNDVLRVLVMSNIHVEDIAHVQHDLESSFLDMINSGKGGAVDANAR</sequence>
<keyword evidence="4" id="KW-0067">ATP-binding</keyword>
<comment type="similarity">
    <text evidence="1">Belongs to the ABC transporter superfamily.</text>
</comment>
<dbReference type="SUPFAM" id="SSF52540">
    <property type="entry name" value="P-loop containing nucleoside triphosphate hydrolases"/>
    <property type="match status" value="1"/>
</dbReference>